<evidence type="ECO:0000256" key="1">
    <source>
        <dbReference type="SAM" id="MobiDB-lite"/>
    </source>
</evidence>
<feature type="compositionally biased region" description="Basic and acidic residues" evidence="1">
    <location>
        <begin position="118"/>
        <end position="142"/>
    </location>
</feature>
<dbReference type="EMBL" id="BGZK01000699">
    <property type="protein sequence ID" value="GBP56711.1"/>
    <property type="molecule type" value="Genomic_DNA"/>
</dbReference>
<accession>A0A4C1WZB2</accession>
<dbReference type="AlphaFoldDB" id="A0A4C1WZB2"/>
<proteinExistence type="predicted"/>
<protein>
    <submittedName>
        <fullName evidence="2">Uncharacterized protein</fullName>
    </submittedName>
</protein>
<evidence type="ECO:0000313" key="2">
    <source>
        <dbReference type="EMBL" id="GBP56711.1"/>
    </source>
</evidence>
<name>A0A4C1WZB2_EUMVA</name>
<dbReference type="Proteomes" id="UP000299102">
    <property type="component" value="Unassembled WGS sequence"/>
</dbReference>
<comment type="caution">
    <text evidence="2">The sequence shown here is derived from an EMBL/GenBank/DDBJ whole genome shotgun (WGS) entry which is preliminary data.</text>
</comment>
<organism evidence="2 3">
    <name type="scientific">Eumeta variegata</name>
    <name type="common">Bagworm moth</name>
    <name type="synonym">Eumeta japonica</name>
    <dbReference type="NCBI Taxonomy" id="151549"/>
    <lineage>
        <taxon>Eukaryota</taxon>
        <taxon>Metazoa</taxon>
        <taxon>Ecdysozoa</taxon>
        <taxon>Arthropoda</taxon>
        <taxon>Hexapoda</taxon>
        <taxon>Insecta</taxon>
        <taxon>Pterygota</taxon>
        <taxon>Neoptera</taxon>
        <taxon>Endopterygota</taxon>
        <taxon>Lepidoptera</taxon>
        <taxon>Glossata</taxon>
        <taxon>Ditrysia</taxon>
        <taxon>Tineoidea</taxon>
        <taxon>Psychidae</taxon>
        <taxon>Oiketicinae</taxon>
        <taxon>Eumeta</taxon>
    </lineage>
</organism>
<feature type="region of interest" description="Disordered" evidence="1">
    <location>
        <begin position="118"/>
        <end position="143"/>
    </location>
</feature>
<evidence type="ECO:0000313" key="3">
    <source>
        <dbReference type="Proteomes" id="UP000299102"/>
    </source>
</evidence>
<reference evidence="2 3" key="1">
    <citation type="journal article" date="2019" name="Commun. Biol.">
        <title>The bagworm genome reveals a unique fibroin gene that provides high tensile strength.</title>
        <authorList>
            <person name="Kono N."/>
            <person name="Nakamura H."/>
            <person name="Ohtoshi R."/>
            <person name="Tomita M."/>
            <person name="Numata K."/>
            <person name="Arakawa K."/>
        </authorList>
    </citation>
    <scope>NUCLEOTIDE SEQUENCE [LARGE SCALE GENOMIC DNA]</scope>
</reference>
<sequence>MTSADSRHENYYPAQADHRSLASKFESAIEYRFANSISVFKRRVAFMIDGPAAPPSAGHWRPRRPALALVTPHERSDRIRHYTHRSTKTGYEIQYESYGESSVQYNTKDLSIKTGREKCVKKRDDGKESESKNEHVTGKGEKGLATGNRTKIVIGNALAVRLSIESLNKFPFILRDSLWNFTKKENSAKSLPSTLTRADVRAFASTKNGWLADIGMPESCFALSAFVHAHPHKKESTMPHF</sequence>
<gene>
    <name evidence="2" type="ORF">EVAR_58160_1</name>
</gene>
<keyword evidence="3" id="KW-1185">Reference proteome</keyword>